<feature type="domain" description="SMP" evidence="4">
    <location>
        <begin position="20"/>
        <end position="77"/>
    </location>
</feature>
<dbReference type="InterPro" id="IPR007011">
    <property type="entry name" value="LEA_SMP_dom"/>
</dbReference>
<keyword evidence="2" id="KW-0677">Repeat</keyword>
<dbReference type="OrthoDB" id="2014755at2759"/>
<dbReference type="Proteomes" id="UP000325315">
    <property type="component" value="Unassembled WGS sequence"/>
</dbReference>
<reference evidence="6" key="1">
    <citation type="journal article" date="2019" name="Plant Biotechnol. J.">
        <title>Genome sequencing of the Australian wild diploid species Gossypium australe highlights disease resistance and delayed gland morphogenesis.</title>
        <authorList>
            <person name="Cai Y."/>
            <person name="Cai X."/>
            <person name="Wang Q."/>
            <person name="Wang P."/>
            <person name="Zhang Y."/>
            <person name="Cai C."/>
            <person name="Xu Y."/>
            <person name="Wang K."/>
            <person name="Zhou Z."/>
            <person name="Wang C."/>
            <person name="Geng S."/>
            <person name="Li B."/>
            <person name="Dong Q."/>
            <person name="Hou Y."/>
            <person name="Wang H."/>
            <person name="Ai P."/>
            <person name="Liu Z."/>
            <person name="Yi F."/>
            <person name="Sun M."/>
            <person name="An G."/>
            <person name="Cheng J."/>
            <person name="Zhang Y."/>
            <person name="Shi Q."/>
            <person name="Xie Y."/>
            <person name="Shi X."/>
            <person name="Chang Y."/>
            <person name="Huang F."/>
            <person name="Chen Y."/>
            <person name="Hong S."/>
            <person name="Mi L."/>
            <person name="Sun Q."/>
            <person name="Zhang L."/>
            <person name="Zhou B."/>
            <person name="Peng R."/>
            <person name="Zhang X."/>
            <person name="Liu F."/>
        </authorList>
    </citation>
    <scope>NUCLEOTIDE SEQUENCE [LARGE SCALE GENOMIC DNA]</scope>
    <source>
        <strain evidence="6">cv. PA1801</strain>
    </source>
</reference>
<dbReference type="Pfam" id="PF04927">
    <property type="entry name" value="SMP"/>
    <property type="match status" value="5"/>
</dbReference>
<keyword evidence="6" id="KW-1185">Reference proteome</keyword>
<gene>
    <name evidence="5" type="ORF">EPI10_025219</name>
</gene>
<protein>
    <submittedName>
        <fullName evidence="5">Late embryogenesis abundant protein D-34-like</fullName>
    </submittedName>
</protein>
<evidence type="ECO:0000256" key="1">
    <source>
        <dbReference type="ARBA" id="ARBA00010733"/>
    </source>
</evidence>
<dbReference type="PANTHER" id="PTHR31174:SF7">
    <property type="entry name" value="LATE EMBRYOGENESIS ABUNDANT PROTEIN 31-RELATED"/>
    <property type="match status" value="1"/>
</dbReference>
<dbReference type="EMBL" id="SMMG02000005">
    <property type="protein sequence ID" value="KAA3474981.1"/>
    <property type="molecule type" value="Genomic_DNA"/>
</dbReference>
<dbReference type="InterPro" id="IPR042971">
    <property type="entry name" value="LEA_SMP"/>
</dbReference>
<name>A0A5B6VZT2_9ROSI</name>
<evidence type="ECO:0000256" key="2">
    <source>
        <dbReference type="ARBA" id="ARBA00022737"/>
    </source>
</evidence>
<comment type="caution">
    <text evidence="5">The sequence shown here is derived from an EMBL/GenBank/DDBJ whole genome shotgun (WGS) entry which is preliminary data.</text>
</comment>
<feature type="domain" description="SMP" evidence="4">
    <location>
        <begin position="331"/>
        <end position="388"/>
    </location>
</feature>
<feature type="region of interest" description="Disordered" evidence="3">
    <location>
        <begin position="43"/>
        <end position="66"/>
    </location>
</feature>
<feature type="domain" description="SMP" evidence="4">
    <location>
        <begin position="85"/>
        <end position="139"/>
    </location>
</feature>
<dbReference type="PANTHER" id="PTHR31174">
    <property type="entry name" value="SEED MATURATION FAMILY PROTEIN"/>
    <property type="match status" value="1"/>
</dbReference>
<evidence type="ECO:0000313" key="6">
    <source>
        <dbReference type="Proteomes" id="UP000325315"/>
    </source>
</evidence>
<accession>A0A5B6VZT2</accession>
<feature type="domain" description="SMP" evidence="4">
    <location>
        <begin position="397"/>
        <end position="454"/>
    </location>
</feature>
<evidence type="ECO:0000259" key="4">
    <source>
        <dbReference type="Pfam" id="PF04927"/>
    </source>
</evidence>
<proteinExistence type="inferred from homology"/>
<evidence type="ECO:0000256" key="3">
    <source>
        <dbReference type="SAM" id="MobiDB-lite"/>
    </source>
</evidence>
<sequence>MSQGQPPKPHIDKYFDLEPITIGEVLETAAVSVGDRPIESSDADAIQAAERRASCGDEGESGGLGDTAQAAASFNATAAQNVHKINISDVLTNAASKLPHDKAVTCEDAEAVKGAELRGRLETVVRPGGVADTMSKAARPATTMPSAIAVPYVSPRRQHLEFQATSLPKAGLYVAGSTAHRTAACVLKKHPAHLPQRPQYISEQPQRPGASQEPIKYGDVFNVTGELASKPIGPKDAAAMQSVENKILGETLKGGAAAVMQSAAIANERAGVVSHNQADVAGDQGVAVIKSDADGDVMITEAVAGQIVGQYRQPDVSAVTTPAMLVDPGSITIGEALEAAAISAADKPIDQSDAAAIQAAEMRATGSSEITPGGIASEAQSAAIRNARTQRFEDQATVSDVLSDATAMLPKDKAVTREDAERVVAAEVRNNPGMSTTPGGVGAAMAAAAKRNQKSTI</sequence>
<evidence type="ECO:0000313" key="5">
    <source>
        <dbReference type="EMBL" id="KAA3474981.1"/>
    </source>
</evidence>
<dbReference type="AlphaFoldDB" id="A0A5B6VZT2"/>
<feature type="domain" description="SMP" evidence="4">
    <location>
        <begin position="215"/>
        <end position="270"/>
    </location>
</feature>
<organism evidence="5 6">
    <name type="scientific">Gossypium australe</name>
    <dbReference type="NCBI Taxonomy" id="47621"/>
    <lineage>
        <taxon>Eukaryota</taxon>
        <taxon>Viridiplantae</taxon>
        <taxon>Streptophyta</taxon>
        <taxon>Embryophyta</taxon>
        <taxon>Tracheophyta</taxon>
        <taxon>Spermatophyta</taxon>
        <taxon>Magnoliopsida</taxon>
        <taxon>eudicotyledons</taxon>
        <taxon>Gunneridae</taxon>
        <taxon>Pentapetalae</taxon>
        <taxon>rosids</taxon>
        <taxon>malvids</taxon>
        <taxon>Malvales</taxon>
        <taxon>Malvaceae</taxon>
        <taxon>Malvoideae</taxon>
        <taxon>Gossypium</taxon>
    </lineage>
</organism>
<comment type="similarity">
    <text evidence="1">Belongs to the LEA type SMP family.</text>
</comment>